<feature type="domain" description="GAG-pre-integrase" evidence="2">
    <location>
        <begin position="20"/>
        <end position="87"/>
    </location>
</feature>
<dbReference type="EMBL" id="SPHZ02000005">
    <property type="protein sequence ID" value="KAF0919971.1"/>
    <property type="molecule type" value="Genomic_DNA"/>
</dbReference>
<reference evidence="3 4" key="1">
    <citation type="submission" date="2019-11" db="EMBL/GenBank/DDBJ databases">
        <title>Whole genome sequence of Oryza granulata.</title>
        <authorList>
            <person name="Li W."/>
        </authorList>
    </citation>
    <scope>NUCLEOTIDE SEQUENCE [LARGE SCALE GENOMIC DNA]</scope>
    <source>
        <strain evidence="4">cv. Menghai</strain>
        <tissue evidence="3">Leaf</tissue>
    </source>
</reference>
<comment type="caution">
    <text evidence="3">The sequence shown here is derived from an EMBL/GenBank/DDBJ whole genome shotgun (WGS) entry which is preliminary data.</text>
</comment>
<evidence type="ECO:0000313" key="3">
    <source>
        <dbReference type="EMBL" id="KAF0919971.1"/>
    </source>
</evidence>
<accession>A0A6G1E5N5</accession>
<evidence type="ECO:0000313" key="4">
    <source>
        <dbReference type="Proteomes" id="UP000479710"/>
    </source>
</evidence>
<proteinExistence type="predicted"/>
<dbReference type="InterPro" id="IPR039537">
    <property type="entry name" value="Retrotran_Ty1/copia-like"/>
</dbReference>
<organism evidence="3 4">
    <name type="scientific">Oryza meyeriana var. granulata</name>
    <dbReference type="NCBI Taxonomy" id="110450"/>
    <lineage>
        <taxon>Eukaryota</taxon>
        <taxon>Viridiplantae</taxon>
        <taxon>Streptophyta</taxon>
        <taxon>Embryophyta</taxon>
        <taxon>Tracheophyta</taxon>
        <taxon>Spermatophyta</taxon>
        <taxon>Magnoliopsida</taxon>
        <taxon>Liliopsida</taxon>
        <taxon>Poales</taxon>
        <taxon>Poaceae</taxon>
        <taxon>BOP clade</taxon>
        <taxon>Oryzoideae</taxon>
        <taxon>Oryzeae</taxon>
        <taxon>Oryzinae</taxon>
        <taxon>Oryza</taxon>
        <taxon>Oryza meyeriana</taxon>
    </lineage>
</organism>
<dbReference type="Pfam" id="PF13976">
    <property type="entry name" value="gag_pre-integrs"/>
    <property type="match status" value="1"/>
</dbReference>
<dbReference type="OrthoDB" id="783290at2759"/>
<gene>
    <name evidence="3" type="ORF">E2562_032429</name>
</gene>
<dbReference type="AlphaFoldDB" id="A0A6G1E5N5"/>
<name>A0A6G1E5N5_9ORYZ</name>
<evidence type="ECO:0000256" key="1">
    <source>
        <dbReference type="SAM" id="MobiDB-lite"/>
    </source>
</evidence>
<dbReference type="PANTHER" id="PTHR42648">
    <property type="entry name" value="TRANSPOSASE, PUTATIVE-RELATED"/>
    <property type="match status" value="1"/>
</dbReference>
<feature type="compositionally biased region" description="Low complexity" evidence="1">
    <location>
        <begin position="269"/>
        <end position="284"/>
    </location>
</feature>
<dbReference type="InterPro" id="IPR025724">
    <property type="entry name" value="GAG-pre-integrase_dom"/>
</dbReference>
<feature type="region of interest" description="Disordered" evidence="1">
    <location>
        <begin position="258"/>
        <end position="284"/>
    </location>
</feature>
<keyword evidence="4" id="KW-1185">Reference proteome</keyword>
<dbReference type="PANTHER" id="PTHR42648:SF25">
    <property type="entry name" value="RNA-DIRECTED DNA POLYMERASE"/>
    <property type="match status" value="1"/>
</dbReference>
<dbReference type="Proteomes" id="UP000479710">
    <property type="component" value="Unassembled WGS sequence"/>
</dbReference>
<sequence length="361" mass="38602">MRVRGANGHLLARIPRAPNRLYVLDITTARSECLSAQGVHDAWRWNACLGHLNFPALQKLAREGWVRGMPDIKQPGQPCEGCLVGKQRRSSFPTQGQMRTSRSLELVHRDLCGPITPATPSGKKFFLLMVDDYSRQRINSSGVISPSVGCRLGCCSSPPEAPGDASRSKSCHTFSTVLALSVRGRVSDPCLRSPPSAPRPKAATATQAAHLEGCILPRAAVKATSSALAGRRRSTATKKGPVLAMTLFMATMAVPQKKDNTSDAHSHHSLASSASAEPLSSSSSLSETCDRRALDVGARADAVDRVRLGGRRPTADGFLAARARAWAVVDVALYISAGADAVDGVRRGRRRLAARGGRELW</sequence>
<protein>
    <recommendedName>
        <fullName evidence="2">GAG-pre-integrase domain-containing protein</fullName>
    </recommendedName>
</protein>
<evidence type="ECO:0000259" key="2">
    <source>
        <dbReference type="Pfam" id="PF13976"/>
    </source>
</evidence>